<feature type="compositionally biased region" description="Basic residues" evidence="5">
    <location>
        <begin position="30"/>
        <end position="40"/>
    </location>
</feature>
<dbReference type="AlphaFoldDB" id="D8M2L9"/>
<dbReference type="GO" id="GO:0003743">
    <property type="term" value="F:translation initiation factor activity"/>
    <property type="evidence" value="ECO:0007669"/>
    <property type="project" value="UniProtKB-KW"/>
</dbReference>
<sequence>MLSGMQRLQSNVEQNDGDFVKVDKMHTPVSHKSKLLHTKTKASYNANNANQAASGGKGRSSQKKGASQYQRRNYDFLHLPSITIKSTWPSLFQVDFRDLAQLTLKTLPAVSEFASCGSYNTYNPLYDSVNLKKTAALEDHAASGDLKVTSVMKDPFIAQLVNSKAAQIYTTDVALSQLMVAIRSQLSWDLEVIKNENGLFISHRDGVFDQYSVNETSADLPTEEENKNNCLWKEVTDINRDFAKQIMTSEVTACEFPSPFPDDNPEKINRMYRYRKFTLSDGQVLLVRTEVHGVQTNREKPQLLNAYAVNEWCNRTPLTNRWRSKLAASPGYALTEDMKNNNYRLSKWGVQAVLAGVDLVKIGYVSRRKMDDM</sequence>
<protein>
    <submittedName>
        <fullName evidence="6">Uncharacterized protein</fullName>
    </submittedName>
</protein>
<keyword evidence="2" id="KW-0396">Initiation factor</keyword>
<accession>D8M2L9</accession>
<dbReference type="GeneID" id="24919532"/>
<proteinExistence type="predicted"/>
<evidence type="ECO:0000313" key="7">
    <source>
        <dbReference type="Proteomes" id="UP000008312"/>
    </source>
</evidence>
<feature type="region of interest" description="Disordered" evidence="5">
    <location>
        <begin position="30"/>
        <end position="67"/>
    </location>
</feature>
<dbReference type="InterPro" id="IPR007783">
    <property type="entry name" value="eIF3d"/>
</dbReference>
<keyword evidence="7" id="KW-1185">Reference proteome</keyword>
<reference evidence="6" key="1">
    <citation type="submission" date="2010-02" db="EMBL/GenBank/DDBJ databases">
        <title>Sequencing and annotation of the Blastocystis hominis genome.</title>
        <authorList>
            <person name="Wincker P."/>
        </authorList>
    </citation>
    <scope>NUCLEOTIDE SEQUENCE</scope>
    <source>
        <strain evidence="6">Singapore isolate B</strain>
    </source>
</reference>
<dbReference type="InParanoid" id="D8M2L9"/>
<name>D8M2L9_BLAHO</name>
<organism evidence="6">
    <name type="scientific">Blastocystis hominis</name>
    <dbReference type="NCBI Taxonomy" id="12968"/>
    <lineage>
        <taxon>Eukaryota</taxon>
        <taxon>Sar</taxon>
        <taxon>Stramenopiles</taxon>
        <taxon>Bigyra</taxon>
        <taxon>Opalozoa</taxon>
        <taxon>Opalinata</taxon>
        <taxon>Blastocystidae</taxon>
        <taxon>Blastocystis</taxon>
    </lineage>
</organism>
<dbReference type="OrthoDB" id="16538at2759"/>
<evidence type="ECO:0000256" key="3">
    <source>
        <dbReference type="ARBA" id="ARBA00022884"/>
    </source>
</evidence>
<evidence type="ECO:0000256" key="1">
    <source>
        <dbReference type="ARBA" id="ARBA00022490"/>
    </source>
</evidence>
<keyword evidence="1" id="KW-0963">Cytoplasm</keyword>
<evidence type="ECO:0000256" key="5">
    <source>
        <dbReference type="SAM" id="MobiDB-lite"/>
    </source>
</evidence>
<dbReference type="EMBL" id="FN668649">
    <property type="protein sequence ID" value="CBK22308.2"/>
    <property type="molecule type" value="Genomic_DNA"/>
</dbReference>
<dbReference type="PANTHER" id="PTHR12399">
    <property type="entry name" value="EUKARYOTIC TRANSLATION INITIATION FACTOR 3 SUBUNIT 7"/>
    <property type="match status" value="1"/>
</dbReference>
<dbReference type="Pfam" id="PF05091">
    <property type="entry name" value="eIF-3_zeta"/>
    <property type="match status" value="1"/>
</dbReference>
<dbReference type="PANTHER" id="PTHR12399:SF0">
    <property type="entry name" value="EUKARYOTIC TRANSLATION INITIATION FACTOR 3 SUBUNIT D"/>
    <property type="match status" value="1"/>
</dbReference>
<feature type="compositionally biased region" description="Low complexity" evidence="5">
    <location>
        <begin position="45"/>
        <end position="54"/>
    </location>
</feature>
<dbReference type="FunCoup" id="D8M2L9">
    <property type="interactions" value="716"/>
</dbReference>
<dbReference type="GO" id="GO:0003723">
    <property type="term" value="F:RNA binding"/>
    <property type="evidence" value="ECO:0007669"/>
    <property type="project" value="UniProtKB-KW"/>
</dbReference>
<keyword evidence="4" id="KW-0648">Protein biosynthesis</keyword>
<keyword evidence="3" id="KW-0694">RNA-binding</keyword>
<evidence type="ECO:0000256" key="2">
    <source>
        <dbReference type="ARBA" id="ARBA00022540"/>
    </source>
</evidence>
<dbReference type="Proteomes" id="UP000008312">
    <property type="component" value="Unassembled WGS sequence"/>
</dbReference>
<dbReference type="GO" id="GO:0005852">
    <property type="term" value="C:eukaryotic translation initiation factor 3 complex"/>
    <property type="evidence" value="ECO:0007669"/>
    <property type="project" value="InterPro"/>
</dbReference>
<evidence type="ECO:0000256" key="4">
    <source>
        <dbReference type="ARBA" id="ARBA00022917"/>
    </source>
</evidence>
<evidence type="ECO:0000313" key="6">
    <source>
        <dbReference type="EMBL" id="CBK22308.2"/>
    </source>
</evidence>
<gene>
    <name evidence="6" type="ORF">GSBLH_T00002355001</name>
</gene>
<dbReference type="RefSeq" id="XP_012896356.1">
    <property type="nucleotide sequence ID" value="XM_013040902.1"/>
</dbReference>